<keyword evidence="1" id="KW-1015">Disulfide bond</keyword>
<evidence type="ECO:0000256" key="3">
    <source>
        <dbReference type="ARBA" id="ARBA00047591"/>
    </source>
</evidence>
<dbReference type="Proteomes" id="UP001556367">
    <property type="component" value="Unassembled WGS sequence"/>
</dbReference>
<keyword evidence="8" id="KW-1185">Reference proteome</keyword>
<evidence type="ECO:0000256" key="4">
    <source>
        <dbReference type="ARBA" id="ARBA00048461"/>
    </source>
</evidence>
<organism evidence="7 8">
    <name type="scientific">Hohenbuehelia grisea</name>
    <dbReference type="NCBI Taxonomy" id="104357"/>
    <lineage>
        <taxon>Eukaryota</taxon>
        <taxon>Fungi</taxon>
        <taxon>Dikarya</taxon>
        <taxon>Basidiomycota</taxon>
        <taxon>Agaricomycotina</taxon>
        <taxon>Agaricomycetes</taxon>
        <taxon>Agaricomycetidae</taxon>
        <taxon>Agaricales</taxon>
        <taxon>Pleurotineae</taxon>
        <taxon>Pleurotaceae</taxon>
        <taxon>Hohenbuehelia</taxon>
    </lineage>
</organism>
<dbReference type="CDD" id="cd00519">
    <property type="entry name" value="Lipase_3"/>
    <property type="match status" value="1"/>
</dbReference>
<dbReference type="PANTHER" id="PTHR45856">
    <property type="entry name" value="ALPHA/BETA-HYDROLASES SUPERFAMILY PROTEIN"/>
    <property type="match status" value="1"/>
</dbReference>
<feature type="domain" description="Fungal lipase-type" evidence="6">
    <location>
        <begin position="115"/>
        <end position="240"/>
    </location>
</feature>
<dbReference type="InterPro" id="IPR029058">
    <property type="entry name" value="AB_hydrolase_fold"/>
</dbReference>
<feature type="chain" id="PRO_5046773910" description="Fungal lipase-type domain-containing protein" evidence="5">
    <location>
        <begin position="34"/>
        <end position="269"/>
    </location>
</feature>
<dbReference type="InterPro" id="IPR002921">
    <property type="entry name" value="Fungal_lipase-type"/>
</dbReference>
<comment type="catalytic activity">
    <reaction evidence="3">
        <text>a diacylglycerol + H2O = a monoacylglycerol + a fatty acid + H(+)</text>
        <dbReference type="Rhea" id="RHEA:32731"/>
        <dbReference type="ChEBI" id="CHEBI:15377"/>
        <dbReference type="ChEBI" id="CHEBI:15378"/>
        <dbReference type="ChEBI" id="CHEBI:17408"/>
        <dbReference type="ChEBI" id="CHEBI:18035"/>
        <dbReference type="ChEBI" id="CHEBI:28868"/>
    </reaction>
</comment>
<sequence length="269" mass="29020">MDRWSSVTASSFMTTMLLFTALSLLLLTKIADAKPALLQRRAAITALLTTEISFFRPFSFYANAAYCGASATLSWTCGPTCAANPSFLPTASGGDGDAVQFWYVGFDPTLNTVIVAHQGTDPSHLLPILTDIDIAQEKLDKSLFRGLDSSIKVHSGFAAAHKRAATGVLAAVQRTIAAHSVNTVTIVGHSLGAAIALLDSVYLPLNIPGATFKTILYGLPRVGNQKFADYVDSHVNLKHIRASLTELHFQERSSSHRSWAISWLSSPIW</sequence>
<evidence type="ECO:0000313" key="8">
    <source>
        <dbReference type="Proteomes" id="UP001556367"/>
    </source>
</evidence>
<feature type="signal peptide" evidence="5">
    <location>
        <begin position="1"/>
        <end position="33"/>
    </location>
</feature>
<keyword evidence="5" id="KW-0732">Signal</keyword>
<name>A0ABR3JEL0_9AGAR</name>
<evidence type="ECO:0000259" key="6">
    <source>
        <dbReference type="Pfam" id="PF01764"/>
    </source>
</evidence>
<protein>
    <recommendedName>
        <fullName evidence="6">Fungal lipase-type domain-containing protein</fullName>
    </recommendedName>
</protein>
<reference evidence="8" key="1">
    <citation type="submission" date="2024-06" db="EMBL/GenBank/DDBJ databases">
        <title>Multi-omics analyses provide insights into the biosynthesis of the anticancer antibiotic pleurotin in Hohenbuehelia grisea.</title>
        <authorList>
            <person name="Weaver J.A."/>
            <person name="Alberti F."/>
        </authorList>
    </citation>
    <scope>NUCLEOTIDE SEQUENCE [LARGE SCALE GENOMIC DNA]</scope>
    <source>
        <strain evidence="8">T-177</strain>
    </source>
</reference>
<accession>A0ABR3JEL0</accession>
<dbReference type="PANTHER" id="PTHR45856:SF25">
    <property type="entry name" value="FUNGAL LIPASE-LIKE DOMAIN-CONTAINING PROTEIN"/>
    <property type="match status" value="1"/>
</dbReference>
<evidence type="ECO:0000256" key="2">
    <source>
        <dbReference type="ARBA" id="ARBA00043996"/>
    </source>
</evidence>
<comment type="similarity">
    <text evidence="2">Belongs to the AB hydrolase superfamily. Lipase family. Class 3 subfamily.</text>
</comment>
<comment type="catalytic activity">
    <reaction evidence="4">
        <text>a monoacylglycerol + H2O = glycerol + a fatty acid + H(+)</text>
        <dbReference type="Rhea" id="RHEA:15245"/>
        <dbReference type="ChEBI" id="CHEBI:15377"/>
        <dbReference type="ChEBI" id="CHEBI:15378"/>
        <dbReference type="ChEBI" id="CHEBI:17408"/>
        <dbReference type="ChEBI" id="CHEBI:17754"/>
        <dbReference type="ChEBI" id="CHEBI:28868"/>
    </reaction>
</comment>
<dbReference type="SUPFAM" id="SSF53474">
    <property type="entry name" value="alpha/beta-Hydrolases"/>
    <property type="match status" value="1"/>
</dbReference>
<proteinExistence type="inferred from homology"/>
<comment type="caution">
    <text evidence="7">The sequence shown here is derived from an EMBL/GenBank/DDBJ whole genome shotgun (WGS) entry which is preliminary data.</text>
</comment>
<dbReference type="InterPro" id="IPR051218">
    <property type="entry name" value="Sec_MonoDiacylglyc_Lipase"/>
</dbReference>
<evidence type="ECO:0000256" key="5">
    <source>
        <dbReference type="SAM" id="SignalP"/>
    </source>
</evidence>
<evidence type="ECO:0000256" key="1">
    <source>
        <dbReference type="ARBA" id="ARBA00023157"/>
    </source>
</evidence>
<dbReference type="EMBL" id="JASNQZ010000008">
    <property type="protein sequence ID" value="KAL0953910.1"/>
    <property type="molecule type" value="Genomic_DNA"/>
</dbReference>
<evidence type="ECO:0000313" key="7">
    <source>
        <dbReference type="EMBL" id="KAL0953910.1"/>
    </source>
</evidence>
<gene>
    <name evidence="7" type="ORF">HGRIS_005076</name>
</gene>
<dbReference type="Gene3D" id="3.40.50.1820">
    <property type="entry name" value="alpha/beta hydrolase"/>
    <property type="match status" value="1"/>
</dbReference>
<dbReference type="Pfam" id="PF01764">
    <property type="entry name" value="Lipase_3"/>
    <property type="match status" value="1"/>
</dbReference>